<dbReference type="SMART" id="SM00236">
    <property type="entry name" value="fCBD"/>
    <property type="match status" value="1"/>
</dbReference>
<feature type="region of interest" description="Disordered" evidence="12">
    <location>
        <begin position="260"/>
        <end position="283"/>
    </location>
</feature>
<feature type="region of interest" description="Disordered" evidence="12">
    <location>
        <begin position="176"/>
        <end position="196"/>
    </location>
</feature>
<keyword evidence="10 11" id="KW-0624">Polysaccharide degradation</keyword>
<keyword evidence="8" id="KW-0119">Carbohydrate metabolism</keyword>
<dbReference type="PRINTS" id="PR00734">
    <property type="entry name" value="GLHYDRLASE7"/>
</dbReference>
<keyword evidence="3" id="KW-0732">Signal</keyword>
<comment type="similarity">
    <text evidence="2 11">Belongs to the glycosyl hydrolase 7 (cellulase C) family.</text>
</comment>
<organism evidence="14 15">
    <name type="scientific">Staphylotrichum tortipilum</name>
    <dbReference type="NCBI Taxonomy" id="2831512"/>
    <lineage>
        <taxon>Eukaryota</taxon>
        <taxon>Fungi</taxon>
        <taxon>Dikarya</taxon>
        <taxon>Ascomycota</taxon>
        <taxon>Pezizomycotina</taxon>
        <taxon>Sordariomycetes</taxon>
        <taxon>Sordariomycetidae</taxon>
        <taxon>Sordariales</taxon>
        <taxon>Chaetomiaceae</taxon>
        <taxon>Staphylotrichum</taxon>
    </lineage>
</organism>
<dbReference type="SUPFAM" id="SSF57180">
    <property type="entry name" value="Cellulose-binding domain"/>
    <property type="match status" value="1"/>
</dbReference>
<feature type="region of interest" description="Disordered" evidence="12">
    <location>
        <begin position="226"/>
        <end position="248"/>
    </location>
</feature>
<evidence type="ECO:0000256" key="9">
    <source>
        <dbReference type="ARBA" id="ARBA00023295"/>
    </source>
</evidence>
<comment type="catalytic activity">
    <reaction evidence="1">
        <text>Hydrolysis of (1-&gt;4)-beta-D-glucosidic linkages in cellulose and cellotetraose, releasing cellobiose from the non-reducing ends of the chains.</text>
        <dbReference type="EC" id="3.2.1.91"/>
    </reaction>
</comment>
<dbReference type="GO" id="GO:0030248">
    <property type="term" value="F:cellulose binding"/>
    <property type="evidence" value="ECO:0007669"/>
    <property type="project" value="InterPro"/>
</dbReference>
<dbReference type="EC" id="3.2.1.-" evidence="11"/>
<dbReference type="PANTHER" id="PTHR33753">
    <property type="entry name" value="1,4-BETA-D-GLUCAN CELLOBIOHYDROLASE B"/>
    <property type="match status" value="1"/>
</dbReference>
<feature type="non-terminal residue" evidence="14">
    <location>
        <position position="1"/>
    </location>
</feature>
<evidence type="ECO:0000256" key="7">
    <source>
        <dbReference type="ARBA" id="ARBA00023180"/>
    </source>
</evidence>
<proteinExistence type="inferred from homology"/>
<evidence type="ECO:0000256" key="10">
    <source>
        <dbReference type="ARBA" id="ARBA00023326"/>
    </source>
</evidence>
<keyword evidence="9 11" id="KW-0326">Glycosidase</keyword>
<dbReference type="InterPro" id="IPR000254">
    <property type="entry name" value="CBD"/>
</dbReference>
<evidence type="ECO:0000256" key="2">
    <source>
        <dbReference type="ARBA" id="ARBA00006044"/>
    </source>
</evidence>
<dbReference type="Pfam" id="PF00734">
    <property type="entry name" value="CBM_1"/>
    <property type="match status" value="1"/>
</dbReference>
<evidence type="ECO:0000256" key="3">
    <source>
        <dbReference type="ARBA" id="ARBA00022729"/>
    </source>
</evidence>
<dbReference type="InterPro" id="IPR037019">
    <property type="entry name" value="Glyco_hydro_7_sf"/>
</dbReference>
<dbReference type="InterPro" id="IPR035971">
    <property type="entry name" value="CBD_sf"/>
</dbReference>
<evidence type="ECO:0000259" key="13">
    <source>
        <dbReference type="PROSITE" id="PS51164"/>
    </source>
</evidence>
<evidence type="ECO:0000313" key="14">
    <source>
        <dbReference type="EMBL" id="KAK3897972.1"/>
    </source>
</evidence>
<dbReference type="Gene3D" id="2.70.100.10">
    <property type="entry name" value="Glycoside hydrolase, family 7, domain"/>
    <property type="match status" value="1"/>
</dbReference>
<dbReference type="InterPro" id="IPR013320">
    <property type="entry name" value="ConA-like_dom_sf"/>
</dbReference>
<keyword evidence="7" id="KW-0325">Glycoprotein</keyword>
<dbReference type="SUPFAM" id="SSF49899">
    <property type="entry name" value="Concanavalin A-like lectins/glucanases"/>
    <property type="match status" value="1"/>
</dbReference>
<dbReference type="EMBL" id="MU856029">
    <property type="protein sequence ID" value="KAK3897972.1"/>
    <property type="molecule type" value="Genomic_DNA"/>
</dbReference>
<evidence type="ECO:0000256" key="8">
    <source>
        <dbReference type="ARBA" id="ARBA00023277"/>
    </source>
</evidence>
<evidence type="ECO:0000256" key="5">
    <source>
        <dbReference type="ARBA" id="ARBA00023001"/>
    </source>
</evidence>
<evidence type="ECO:0000256" key="6">
    <source>
        <dbReference type="ARBA" id="ARBA00023157"/>
    </source>
</evidence>
<name>A0AAN6MCV3_9PEZI</name>
<reference evidence="14" key="1">
    <citation type="journal article" date="2023" name="Mol. Phylogenet. Evol.">
        <title>Genome-scale phylogeny and comparative genomics of the fungal order Sordariales.</title>
        <authorList>
            <person name="Hensen N."/>
            <person name="Bonometti L."/>
            <person name="Westerberg I."/>
            <person name="Brannstrom I.O."/>
            <person name="Guillou S."/>
            <person name="Cros-Aarteil S."/>
            <person name="Calhoun S."/>
            <person name="Haridas S."/>
            <person name="Kuo A."/>
            <person name="Mondo S."/>
            <person name="Pangilinan J."/>
            <person name="Riley R."/>
            <person name="LaButti K."/>
            <person name="Andreopoulos B."/>
            <person name="Lipzen A."/>
            <person name="Chen C."/>
            <person name="Yan M."/>
            <person name="Daum C."/>
            <person name="Ng V."/>
            <person name="Clum A."/>
            <person name="Steindorff A."/>
            <person name="Ohm R.A."/>
            <person name="Martin F."/>
            <person name="Silar P."/>
            <person name="Natvig D.O."/>
            <person name="Lalanne C."/>
            <person name="Gautier V."/>
            <person name="Ament-Velasquez S.L."/>
            <person name="Kruys A."/>
            <person name="Hutchinson M.I."/>
            <person name="Powell A.J."/>
            <person name="Barry K."/>
            <person name="Miller A.N."/>
            <person name="Grigoriev I.V."/>
            <person name="Debuchy R."/>
            <person name="Gladieux P."/>
            <person name="Hiltunen Thoren M."/>
            <person name="Johannesson H."/>
        </authorList>
    </citation>
    <scope>NUCLEOTIDE SEQUENCE</scope>
    <source>
        <strain evidence="14">CBS 103.79</strain>
    </source>
</reference>
<dbReference type="Pfam" id="PF00840">
    <property type="entry name" value="Glyco_hydro_7"/>
    <property type="match status" value="1"/>
</dbReference>
<gene>
    <name evidence="14" type="ORF">C8A05DRAFT_38456</name>
</gene>
<keyword evidence="6" id="KW-1015">Disulfide bond</keyword>
<feature type="domain" description="CBM1" evidence="13">
    <location>
        <begin position="281"/>
        <end position="317"/>
    </location>
</feature>
<evidence type="ECO:0000256" key="1">
    <source>
        <dbReference type="ARBA" id="ARBA00001641"/>
    </source>
</evidence>
<feature type="compositionally biased region" description="Low complexity" evidence="12">
    <location>
        <begin position="260"/>
        <end position="279"/>
    </location>
</feature>
<keyword evidence="5 11" id="KW-0136">Cellulose degradation</keyword>
<evidence type="ECO:0000256" key="11">
    <source>
        <dbReference type="RuleBase" id="RU361164"/>
    </source>
</evidence>
<feature type="compositionally biased region" description="Low complexity" evidence="12">
    <location>
        <begin position="177"/>
        <end position="192"/>
    </location>
</feature>
<dbReference type="GO" id="GO:0005576">
    <property type="term" value="C:extracellular region"/>
    <property type="evidence" value="ECO:0007669"/>
    <property type="project" value="InterPro"/>
</dbReference>
<keyword evidence="4 11" id="KW-0378">Hydrolase</keyword>
<protein>
    <recommendedName>
        <fullName evidence="11">Glucanase</fullName>
        <ecNumber evidence="11">3.2.1.-</ecNumber>
    </recommendedName>
</protein>
<reference evidence="14" key="2">
    <citation type="submission" date="2023-05" db="EMBL/GenBank/DDBJ databases">
        <authorList>
            <consortium name="Lawrence Berkeley National Laboratory"/>
            <person name="Steindorff A."/>
            <person name="Hensen N."/>
            <person name="Bonometti L."/>
            <person name="Westerberg I."/>
            <person name="Brannstrom I.O."/>
            <person name="Guillou S."/>
            <person name="Cros-Aarteil S."/>
            <person name="Calhoun S."/>
            <person name="Haridas S."/>
            <person name="Kuo A."/>
            <person name="Mondo S."/>
            <person name="Pangilinan J."/>
            <person name="Riley R."/>
            <person name="Labutti K."/>
            <person name="Andreopoulos B."/>
            <person name="Lipzen A."/>
            <person name="Chen C."/>
            <person name="Yanf M."/>
            <person name="Daum C."/>
            <person name="Ng V."/>
            <person name="Clum A."/>
            <person name="Ohm R."/>
            <person name="Martin F."/>
            <person name="Silar P."/>
            <person name="Natvig D."/>
            <person name="Lalanne C."/>
            <person name="Gautier V."/>
            <person name="Ament-Velasquez S.L."/>
            <person name="Kruys A."/>
            <person name="Hutchinson M.I."/>
            <person name="Powell A.J."/>
            <person name="Barry K."/>
            <person name="Miller A.N."/>
            <person name="Grigoriev I.V."/>
            <person name="Debuchy R."/>
            <person name="Gladieux P."/>
            <person name="Thoren M.H."/>
            <person name="Johannesson H."/>
        </authorList>
    </citation>
    <scope>NUCLEOTIDE SEQUENCE</scope>
    <source>
        <strain evidence="14">CBS 103.79</strain>
    </source>
</reference>
<comment type="caution">
    <text evidence="14">The sequence shown here is derived from an EMBL/GenBank/DDBJ whole genome shotgun (WGS) entry which is preliminary data.</text>
</comment>
<feature type="compositionally biased region" description="Low complexity" evidence="12">
    <location>
        <begin position="230"/>
        <end position="248"/>
    </location>
</feature>
<evidence type="ECO:0000313" key="15">
    <source>
        <dbReference type="Proteomes" id="UP001303889"/>
    </source>
</evidence>
<dbReference type="InterPro" id="IPR001722">
    <property type="entry name" value="Glyco_hydro_7"/>
</dbReference>
<dbReference type="GO" id="GO:0030245">
    <property type="term" value="P:cellulose catabolic process"/>
    <property type="evidence" value="ECO:0007669"/>
    <property type="project" value="UniProtKB-KW"/>
</dbReference>
<evidence type="ECO:0000256" key="12">
    <source>
        <dbReference type="SAM" id="MobiDB-lite"/>
    </source>
</evidence>
<sequence length="317" mass="33300">EANSISTALTLHPCGTQAQHMCNGTTCAGTYAPNRYGGDCDPDGCDWNPYRNGATGFYGTGKTVDANQMLTVMTQFLTNSAGALNKVVRYYVQNGVLIGTPKATNIPTYKGNTIDENYCPAELSTFGETDYFNIHGGFANVQAGMEAGMVLVLSLWDDLYANMLWLDSTYPTDSTAPSAARGSCSTSSGSPSNVESANANSKVIYSNIKFGAINSTFTYTSVLGGGNSDTSTTSTKTSTSTSATSTSSTKTTTTTLITTTSKSSTSSSSTSSTSTTSSSGATQTHWGQCAGLTYNGPTVCESPWTCQYQNPWYSQCL</sequence>
<accession>A0AAN6MCV3</accession>
<dbReference type="GO" id="GO:0016162">
    <property type="term" value="F:cellulose 1,4-beta-cellobiosidase activity"/>
    <property type="evidence" value="ECO:0007669"/>
    <property type="project" value="UniProtKB-EC"/>
</dbReference>
<dbReference type="PANTHER" id="PTHR33753:SF2">
    <property type="entry name" value="GLYCOSIDE HYDROLASE FAMILY 7 PROTEIN"/>
    <property type="match status" value="1"/>
</dbReference>
<keyword evidence="15" id="KW-1185">Reference proteome</keyword>
<dbReference type="Proteomes" id="UP001303889">
    <property type="component" value="Unassembled WGS sequence"/>
</dbReference>
<dbReference type="PROSITE" id="PS51164">
    <property type="entry name" value="CBM1_2"/>
    <property type="match status" value="1"/>
</dbReference>
<dbReference type="AlphaFoldDB" id="A0AAN6MCV3"/>
<evidence type="ECO:0000256" key="4">
    <source>
        <dbReference type="ARBA" id="ARBA00022801"/>
    </source>
</evidence>